<organism evidence="2 4">
    <name type="scientific">Burkholderia glumae</name>
    <name type="common">Pseudomonas glumae</name>
    <dbReference type="NCBI Taxonomy" id="337"/>
    <lineage>
        <taxon>Bacteria</taxon>
        <taxon>Pseudomonadati</taxon>
        <taxon>Pseudomonadota</taxon>
        <taxon>Betaproteobacteria</taxon>
        <taxon>Burkholderiales</taxon>
        <taxon>Burkholderiaceae</taxon>
        <taxon>Burkholderia</taxon>
    </lineage>
</organism>
<evidence type="ECO:0000313" key="5">
    <source>
        <dbReference type="Proteomes" id="UP001056386"/>
    </source>
</evidence>
<keyword evidence="5" id="KW-1185">Reference proteome</keyword>
<name>A0AAP9Y2F3_BURGL</name>
<dbReference type="Proteomes" id="UP000594892">
    <property type="component" value="Chromosome 1"/>
</dbReference>
<dbReference type="Pfam" id="PF01636">
    <property type="entry name" value="APH"/>
    <property type="match status" value="1"/>
</dbReference>
<dbReference type="InterPro" id="IPR051678">
    <property type="entry name" value="AGP_Transferase"/>
</dbReference>
<dbReference type="EMBL" id="CP099583">
    <property type="protein sequence ID" value="USS43524.1"/>
    <property type="molecule type" value="Genomic_DNA"/>
</dbReference>
<sequence length="330" mass="35281">MMESDVETPEFWLHRHWGLWPAHVRALSSGHTNKSFRVDAANGAAVLRVSWAGKAAAQVRREVAALVALAGLDASDAWRGLPAVPRLRETVDARPGVRLDDGRWLHLFEAIDGEPGLPDDARAGTIAAMRALAPLHAALNTLPSGAAAPAAWLDARFARVAARPAPACLAAEQRAQYAAVIDRIGAHLAAAARWLDGPTQWLHGDYHAGNLLFADGVLRGVLDFDDMGQGAPWLEAAFAAFALSRDASVETHFVFDTDLRDAGLAAYAAGRCYAAPGWLGTRREAVMMLFCAEQTLIHLEAAQRGLWTPGPGIGFLGGWRQLLDGAMPIG</sequence>
<dbReference type="SUPFAM" id="SSF56112">
    <property type="entry name" value="Protein kinase-like (PK-like)"/>
    <property type="match status" value="1"/>
</dbReference>
<reference evidence="2 4" key="1">
    <citation type="submission" date="2020-12" db="EMBL/GenBank/DDBJ databases">
        <title>FDA dAtabase for Regulatory Grade micrObial Sequences (FDA-ARGOS): Supporting development and validation of Infectious Disease Dx tests.</title>
        <authorList>
            <person name="Minogue T."/>
            <person name="Wolcott M."/>
            <person name="Wasieloski L."/>
            <person name="Aguilar W."/>
            <person name="Moore D."/>
            <person name="Jaissle J."/>
            <person name="Tallon L."/>
            <person name="Sadzewicz L."/>
            <person name="Zhao X."/>
            <person name="Boylan J."/>
            <person name="Ott S."/>
            <person name="Bowen H."/>
            <person name="Vavikolanu K."/>
            <person name="Mehta A."/>
            <person name="Aluvathingal J."/>
            <person name="Nadendla S."/>
            <person name="Yan Y."/>
            <person name="Sichtig H."/>
        </authorList>
    </citation>
    <scope>NUCLEOTIDE SEQUENCE [LARGE SCALE GENOMIC DNA]</scope>
    <source>
        <strain evidence="2 4">FDAARGOS_949</strain>
    </source>
</reference>
<feature type="domain" description="Aminoglycoside phosphotransferase" evidence="1">
    <location>
        <begin position="24"/>
        <end position="268"/>
    </location>
</feature>
<dbReference type="EMBL" id="CP065600">
    <property type="protein sequence ID" value="QPQ90450.1"/>
    <property type="molecule type" value="Genomic_DNA"/>
</dbReference>
<dbReference type="Gene3D" id="3.90.1200.10">
    <property type="match status" value="1"/>
</dbReference>
<evidence type="ECO:0000313" key="4">
    <source>
        <dbReference type="Proteomes" id="UP000594892"/>
    </source>
</evidence>
<dbReference type="AlphaFoldDB" id="A0AAP9Y2F3"/>
<evidence type="ECO:0000259" key="1">
    <source>
        <dbReference type="Pfam" id="PF01636"/>
    </source>
</evidence>
<protein>
    <submittedName>
        <fullName evidence="2">Phosphotransferase</fullName>
    </submittedName>
</protein>
<evidence type="ECO:0000313" key="3">
    <source>
        <dbReference type="EMBL" id="USS43524.1"/>
    </source>
</evidence>
<dbReference type="PANTHER" id="PTHR21310">
    <property type="entry name" value="AMINOGLYCOSIDE PHOSPHOTRANSFERASE-RELATED-RELATED"/>
    <property type="match status" value="1"/>
</dbReference>
<dbReference type="Proteomes" id="UP001056386">
    <property type="component" value="Chromosome 2"/>
</dbReference>
<evidence type="ECO:0000313" key="2">
    <source>
        <dbReference type="EMBL" id="QPQ90450.1"/>
    </source>
</evidence>
<accession>A0AAP9Y2F3</accession>
<reference evidence="3" key="2">
    <citation type="submission" date="2022-06" db="EMBL/GenBank/DDBJ databases">
        <title>Draft genome sequence of Burkholderia glumae strain GR20004 isolated from rice panicle showing bacterial panicle blight.</title>
        <authorList>
            <person name="Choi S.Y."/>
            <person name="Lee Y.H."/>
        </authorList>
    </citation>
    <scope>NUCLEOTIDE SEQUENCE</scope>
    <source>
        <strain evidence="3">GR20004</strain>
    </source>
</reference>
<dbReference type="InterPro" id="IPR011009">
    <property type="entry name" value="Kinase-like_dom_sf"/>
</dbReference>
<gene>
    <name evidence="2" type="ORF">I6H06_01390</name>
    <name evidence="3" type="ORF">NFI99_03415</name>
</gene>
<dbReference type="InterPro" id="IPR002575">
    <property type="entry name" value="Aminoglycoside_PTrfase"/>
</dbReference>
<proteinExistence type="predicted"/>